<accession>A0A2P9HBR8</accession>
<keyword evidence="1" id="KW-0472">Membrane</keyword>
<evidence type="ECO:0000256" key="1">
    <source>
        <dbReference type="SAM" id="Phobius"/>
    </source>
</evidence>
<dbReference type="EMBL" id="OOFM01000001">
    <property type="protein sequence ID" value="SPL61532.1"/>
    <property type="molecule type" value="Genomic_DNA"/>
</dbReference>
<proteinExistence type="predicted"/>
<keyword evidence="1" id="KW-1133">Transmembrane helix</keyword>
<evidence type="ECO:0000313" key="2">
    <source>
        <dbReference type="EMBL" id="SPL61532.1"/>
    </source>
</evidence>
<protein>
    <submittedName>
        <fullName evidence="2">Uncharacterized protein</fullName>
    </submittedName>
</protein>
<name>A0A2P9HBR8_9HYPH</name>
<keyword evidence="1" id="KW-0812">Transmembrane</keyword>
<feature type="transmembrane region" description="Helical" evidence="1">
    <location>
        <begin position="21"/>
        <end position="42"/>
    </location>
</feature>
<dbReference type="Proteomes" id="UP000246073">
    <property type="component" value="Unassembled WGS sequence"/>
</dbReference>
<gene>
    <name evidence="2" type="ORF">OHAE_4324</name>
</gene>
<evidence type="ECO:0000313" key="3">
    <source>
        <dbReference type="Proteomes" id="UP000246073"/>
    </source>
</evidence>
<reference evidence="3" key="1">
    <citation type="submission" date="2017-12" db="EMBL/GenBank/DDBJ databases">
        <authorList>
            <person name="Diaz M."/>
        </authorList>
    </citation>
    <scope>NUCLEOTIDE SEQUENCE [LARGE SCALE GENOMIC DNA]</scope>
    <source>
        <strain evidence="3">FI11154</strain>
    </source>
</reference>
<sequence length="47" mass="5339">MTRDQSGEDRMSAQKSLDRKLSVYLIAFLIICIDIGLVAWVLGSYVY</sequence>
<dbReference type="AlphaFoldDB" id="A0A2P9HBR8"/>
<organism evidence="2 3">
    <name type="scientific">Ochrobactrum soli</name>
    <dbReference type="NCBI Taxonomy" id="2448455"/>
    <lineage>
        <taxon>Bacteria</taxon>
        <taxon>Pseudomonadati</taxon>
        <taxon>Pseudomonadota</taxon>
        <taxon>Alphaproteobacteria</taxon>
        <taxon>Hyphomicrobiales</taxon>
        <taxon>Brucellaceae</taxon>
        <taxon>Brucella/Ochrobactrum group</taxon>
        <taxon>Ochrobactrum</taxon>
    </lineage>
</organism>